<comment type="caution">
    <text evidence="5">The sequence shown here is derived from an EMBL/GenBank/DDBJ whole genome shotgun (WGS) entry which is preliminary data.</text>
</comment>
<dbReference type="Gene3D" id="1.10.510.10">
    <property type="entry name" value="Transferase(Phosphotransferase) domain 1"/>
    <property type="match status" value="1"/>
</dbReference>
<dbReference type="GO" id="GO:0005524">
    <property type="term" value="F:ATP binding"/>
    <property type="evidence" value="ECO:0007669"/>
    <property type="project" value="UniProtKB-UniRule"/>
</dbReference>
<feature type="binding site" evidence="3">
    <location>
        <position position="71"/>
    </location>
    <ligand>
        <name>ATP</name>
        <dbReference type="ChEBI" id="CHEBI:30616"/>
    </ligand>
</feature>
<evidence type="ECO:0000313" key="6">
    <source>
        <dbReference type="Proteomes" id="UP000018888"/>
    </source>
</evidence>
<organism evidence="5 6">
    <name type="scientific">Rhizophagus irregularis (strain DAOM 181602 / DAOM 197198 / MUCL 43194)</name>
    <name type="common">Arbuscular mycorrhizal fungus</name>
    <name type="synonym">Glomus intraradices</name>
    <dbReference type="NCBI Taxonomy" id="747089"/>
    <lineage>
        <taxon>Eukaryota</taxon>
        <taxon>Fungi</taxon>
        <taxon>Fungi incertae sedis</taxon>
        <taxon>Mucoromycota</taxon>
        <taxon>Glomeromycotina</taxon>
        <taxon>Glomeromycetes</taxon>
        <taxon>Glomerales</taxon>
        <taxon>Glomeraceae</taxon>
        <taxon>Rhizophagus</taxon>
    </lineage>
</organism>
<dbReference type="PANTHER" id="PTHR44329">
    <property type="entry name" value="SERINE/THREONINE-PROTEIN KINASE TNNI3K-RELATED"/>
    <property type="match status" value="1"/>
</dbReference>
<dbReference type="GO" id="GO:0097527">
    <property type="term" value="P:necroptotic signaling pathway"/>
    <property type="evidence" value="ECO:0007669"/>
    <property type="project" value="TreeGrafter"/>
</dbReference>
<name>A0A2P4PWV6_RHIID</name>
<dbReference type="SUPFAM" id="SSF81901">
    <property type="entry name" value="HCP-like"/>
    <property type="match status" value="1"/>
</dbReference>
<keyword evidence="1 3" id="KW-0547">Nucleotide-binding</keyword>
<dbReference type="Pfam" id="PF08238">
    <property type="entry name" value="Sel1"/>
    <property type="match status" value="3"/>
</dbReference>
<dbReference type="SMART" id="SM00671">
    <property type="entry name" value="SEL1"/>
    <property type="match status" value="3"/>
</dbReference>
<reference evidence="5 6" key="1">
    <citation type="journal article" date="2013" name="Proc. Natl. Acad. Sci. U.S.A.">
        <title>Genome of an arbuscular mycorrhizal fungus provides insight into the oldest plant symbiosis.</title>
        <authorList>
            <person name="Tisserant E."/>
            <person name="Malbreil M."/>
            <person name="Kuo A."/>
            <person name="Kohler A."/>
            <person name="Symeonidi A."/>
            <person name="Balestrini R."/>
            <person name="Charron P."/>
            <person name="Duensing N."/>
            <person name="Frei Dit Frey N."/>
            <person name="Gianinazzi-Pearson V."/>
            <person name="Gilbert L.B."/>
            <person name="Handa Y."/>
            <person name="Herr J.R."/>
            <person name="Hijri M."/>
            <person name="Koul R."/>
            <person name="Kawaguchi M."/>
            <person name="Krajinski F."/>
            <person name="Lammers P.J."/>
            <person name="Masclaux F.G."/>
            <person name="Murat C."/>
            <person name="Morin E."/>
            <person name="Ndikumana S."/>
            <person name="Pagni M."/>
            <person name="Petitpierre D."/>
            <person name="Requena N."/>
            <person name="Rosikiewicz P."/>
            <person name="Riley R."/>
            <person name="Saito K."/>
            <person name="San Clemente H."/>
            <person name="Shapiro H."/>
            <person name="van Tuinen D."/>
            <person name="Becard G."/>
            <person name="Bonfante P."/>
            <person name="Paszkowski U."/>
            <person name="Shachar-Hill Y.Y."/>
            <person name="Tuskan G.A."/>
            <person name="Young P.W."/>
            <person name="Sanders I.R."/>
            <person name="Henrissat B."/>
            <person name="Rensing S.A."/>
            <person name="Grigoriev I.V."/>
            <person name="Corradi N."/>
            <person name="Roux C."/>
            <person name="Martin F."/>
        </authorList>
    </citation>
    <scope>NUCLEOTIDE SEQUENCE [LARGE SCALE GENOMIC DNA]</scope>
    <source>
        <strain evidence="5 6">DAOM 197198</strain>
    </source>
</reference>
<dbReference type="Proteomes" id="UP000018888">
    <property type="component" value="Unassembled WGS sequence"/>
</dbReference>
<evidence type="ECO:0000259" key="4">
    <source>
        <dbReference type="PROSITE" id="PS50011"/>
    </source>
</evidence>
<evidence type="ECO:0000256" key="2">
    <source>
        <dbReference type="ARBA" id="ARBA00022840"/>
    </source>
</evidence>
<dbReference type="InterPro" id="IPR000719">
    <property type="entry name" value="Prot_kinase_dom"/>
</dbReference>
<dbReference type="InterPro" id="IPR001245">
    <property type="entry name" value="Ser-Thr/Tyr_kinase_cat_dom"/>
</dbReference>
<keyword evidence="6" id="KW-1185">Reference proteome</keyword>
<dbReference type="PROSITE" id="PS00107">
    <property type="entry name" value="PROTEIN_KINASE_ATP"/>
    <property type="match status" value="1"/>
</dbReference>
<dbReference type="SUPFAM" id="SSF56112">
    <property type="entry name" value="Protein kinase-like (PK-like)"/>
    <property type="match status" value="1"/>
</dbReference>
<gene>
    <name evidence="5" type="ORF">GLOIN_2v149098</name>
</gene>
<dbReference type="PRINTS" id="PR00109">
    <property type="entry name" value="TYRKINASE"/>
</dbReference>
<dbReference type="EMBL" id="AUPC02000129">
    <property type="protein sequence ID" value="POG69877.1"/>
    <property type="molecule type" value="Genomic_DNA"/>
</dbReference>
<keyword evidence="2 3" id="KW-0067">ATP-binding</keyword>
<accession>A0A2P4PWV6</accession>
<dbReference type="PROSITE" id="PS50011">
    <property type="entry name" value="PROTEIN_KINASE_DOM"/>
    <property type="match status" value="1"/>
</dbReference>
<dbReference type="GO" id="GO:0004672">
    <property type="term" value="F:protein kinase activity"/>
    <property type="evidence" value="ECO:0007669"/>
    <property type="project" value="InterPro"/>
</dbReference>
<dbReference type="Pfam" id="PF07714">
    <property type="entry name" value="PK_Tyr_Ser-Thr"/>
    <property type="match status" value="1"/>
</dbReference>
<dbReference type="PANTHER" id="PTHR44329:SF298">
    <property type="entry name" value="MIXED LINEAGE KINASE DOMAIN-LIKE PROTEIN"/>
    <property type="match status" value="1"/>
</dbReference>
<dbReference type="InterPro" id="IPR011990">
    <property type="entry name" value="TPR-like_helical_dom_sf"/>
</dbReference>
<dbReference type="VEuPathDB" id="FungiDB:RhiirFUN_021503"/>
<dbReference type="InterPro" id="IPR006597">
    <property type="entry name" value="Sel1-like"/>
</dbReference>
<dbReference type="InterPro" id="IPR017441">
    <property type="entry name" value="Protein_kinase_ATP_BS"/>
</dbReference>
<evidence type="ECO:0000256" key="3">
    <source>
        <dbReference type="PROSITE-ProRule" id="PRU10141"/>
    </source>
</evidence>
<dbReference type="AlphaFoldDB" id="A0A2P4PWV6"/>
<dbReference type="InterPro" id="IPR011009">
    <property type="entry name" value="Kinase-like_dom_sf"/>
</dbReference>
<feature type="domain" description="Protein kinase" evidence="4">
    <location>
        <begin position="42"/>
        <end position="302"/>
    </location>
</feature>
<proteinExistence type="predicted"/>
<dbReference type="Gene3D" id="1.25.40.10">
    <property type="entry name" value="Tetratricopeptide repeat domain"/>
    <property type="match status" value="1"/>
</dbReference>
<evidence type="ECO:0000256" key="1">
    <source>
        <dbReference type="ARBA" id="ARBA00022741"/>
    </source>
</evidence>
<sequence length="609" mass="70470">MSNNTETNIPIGFTENSNNEWVNWIEEAVAKNYFKYYEFDNFRNVQKIGFGGFGEVYRANWKSSRNYLALKSFPDFNDVTIKEIVKELKIQREVDFHENIIRFFGVTIENSKKYWLVMEYADGGTLREYLKKCFDNLTWDNKFDMAFQLASAILCLHDEEIIHRDLHSKNVLVHQNMIKLADFGLSKRIEESSNFRSSKLFGIMPYIDPKSFSNGDYKLNEKSDIYSIGVLLWEISSGKPPFYTEGKPYDICLALSISQGFRETPIPDTPIDYLNIYTDCWNNEPDNRPTINHVVSKLNEIILKNSKNTMIIEDSSSMDSLSNDSHTNIQLVSNKQQLNLDAFKSLTHDELSKFIQDFNEILLKDSLLNDSHTNIQLSNKQQLNLDAFGSLSHGELSKFIQDFNKMNTEDMEPLMLLNNNFMIRTDEMVKLSNKIWINVDRQNIYNYLNNHNITSQEIYIWLLNNQHYSNSIALLGDFNYLGIEIEVDENKAFELYRKAADLGNIIAQYNLGCCYEKGIGTDIDKEKAFKLYQKAADLGYIIAQYNLGCCYEKGIGTDINNEKAIELYQKAADLGNSYGINNLDIVINMELELILIRKKHLNCTKGQKI</sequence>
<protein>
    <submittedName>
        <fullName evidence="5">Kinase-like domain-containing protein</fullName>
    </submittedName>
</protein>
<dbReference type="InterPro" id="IPR051681">
    <property type="entry name" value="Ser/Thr_Kinases-Pseudokinases"/>
</dbReference>
<evidence type="ECO:0000313" key="5">
    <source>
        <dbReference type="EMBL" id="POG69877.1"/>
    </source>
</evidence>
<reference evidence="5 6" key="2">
    <citation type="journal article" date="2018" name="New Phytol.">
        <title>High intraspecific genome diversity in the model arbuscular mycorrhizal symbiont Rhizophagus irregularis.</title>
        <authorList>
            <person name="Chen E.C.H."/>
            <person name="Morin E."/>
            <person name="Beaudet D."/>
            <person name="Noel J."/>
            <person name="Yildirir G."/>
            <person name="Ndikumana S."/>
            <person name="Charron P."/>
            <person name="St-Onge C."/>
            <person name="Giorgi J."/>
            <person name="Kruger M."/>
            <person name="Marton T."/>
            <person name="Ropars J."/>
            <person name="Grigoriev I.V."/>
            <person name="Hainaut M."/>
            <person name="Henrissat B."/>
            <person name="Roux C."/>
            <person name="Martin F."/>
            <person name="Corradi N."/>
        </authorList>
    </citation>
    <scope>NUCLEOTIDE SEQUENCE [LARGE SCALE GENOMIC DNA]</scope>
    <source>
        <strain evidence="5 6">DAOM 197198</strain>
    </source>
</reference>